<keyword evidence="2" id="KW-1185">Reference proteome</keyword>
<reference evidence="1" key="1">
    <citation type="submission" date="2016-10" db="EMBL/GenBank/DDBJ databases">
        <authorList>
            <person name="Varghese N."/>
            <person name="Submissions S."/>
        </authorList>
    </citation>
    <scope>NUCLEOTIDE SEQUENCE [LARGE SCALE GENOMIC DNA]</scope>
    <source>
        <strain evidence="1">DSM 22082</strain>
    </source>
</reference>
<protein>
    <submittedName>
        <fullName evidence="1">Uncharacterized protein</fullName>
    </submittedName>
</protein>
<sequence length="76" mass="7937">MLIGGVLMNHMGVGRAAHAIPTVGVVLEDSGSDESFGASKWVLFLLGRTVGQSVEDEHAFADPAVVDGEELGCARR</sequence>
<evidence type="ECO:0000313" key="2">
    <source>
        <dbReference type="Proteomes" id="UP000199700"/>
    </source>
</evidence>
<proteinExistence type="predicted"/>
<accession>A0A1H1VU42</accession>
<name>A0A1H1VU42_BRESA</name>
<dbReference type="Proteomes" id="UP000199700">
    <property type="component" value="Chromosome"/>
</dbReference>
<organism evidence="1 2">
    <name type="scientific">Brevibacterium sandarakinum</name>
    <dbReference type="NCBI Taxonomy" id="629680"/>
    <lineage>
        <taxon>Bacteria</taxon>
        <taxon>Bacillati</taxon>
        <taxon>Actinomycetota</taxon>
        <taxon>Actinomycetes</taxon>
        <taxon>Micrococcales</taxon>
        <taxon>Brevibacteriaceae</taxon>
        <taxon>Brevibacterium</taxon>
    </lineage>
</organism>
<evidence type="ECO:0000313" key="1">
    <source>
        <dbReference type="EMBL" id="SDS88437.1"/>
    </source>
</evidence>
<gene>
    <name evidence="1" type="ORF">SAMN04489751_3135</name>
</gene>
<dbReference type="AlphaFoldDB" id="A0A1H1VU42"/>
<dbReference type="EMBL" id="LT629739">
    <property type="protein sequence ID" value="SDS88437.1"/>
    <property type="molecule type" value="Genomic_DNA"/>
</dbReference>